<dbReference type="EMBL" id="QRBI01000112">
    <property type="protein sequence ID" value="RMC10277.1"/>
    <property type="molecule type" value="Genomic_DNA"/>
</dbReference>
<sequence>MIPPRLQGALWRGLGEQGAMAAQMEERLCFTNPGAADPRAPAGLSGAASWDSRNEQNNPKVVDEIYQELWSCGWNLGMSQQVYMR</sequence>
<comment type="caution">
    <text evidence="2">The sequence shown here is derived from an EMBL/GenBank/DDBJ whole genome shotgun (WGS) entry which is preliminary data.</text>
</comment>
<proteinExistence type="predicted"/>
<dbReference type="AlphaFoldDB" id="A0A3M0KT11"/>
<organism evidence="2 3">
    <name type="scientific">Hirundo rustica rustica</name>
    <dbReference type="NCBI Taxonomy" id="333673"/>
    <lineage>
        <taxon>Eukaryota</taxon>
        <taxon>Metazoa</taxon>
        <taxon>Chordata</taxon>
        <taxon>Craniata</taxon>
        <taxon>Vertebrata</taxon>
        <taxon>Euteleostomi</taxon>
        <taxon>Archelosauria</taxon>
        <taxon>Archosauria</taxon>
        <taxon>Dinosauria</taxon>
        <taxon>Saurischia</taxon>
        <taxon>Theropoda</taxon>
        <taxon>Coelurosauria</taxon>
        <taxon>Aves</taxon>
        <taxon>Neognathae</taxon>
        <taxon>Neoaves</taxon>
        <taxon>Telluraves</taxon>
        <taxon>Australaves</taxon>
        <taxon>Passeriformes</taxon>
        <taxon>Sylvioidea</taxon>
        <taxon>Hirundinidae</taxon>
        <taxon>Hirundo</taxon>
    </lineage>
</organism>
<gene>
    <name evidence="2" type="ORF">DUI87_13079</name>
</gene>
<name>A0A3M0KT11_HIRRU</name>
<evidence type="ECO:0000256" key="1">
    <source>
        <dbReference type="SAM" id="MobiDB-lite"/>
    </source>
</evidence>
<evidence type="ECO:0000313" key="2">
    <source>
        <dbReference type="EMBL" id="RMC10277.1"/>
    </source>
</evidence>
<feature type="region of interest" description="Disordered" evidence="1">
    <location>
        <begin position="33"/>
        <end position="56"/>
    </location>
</feature>
<accession>A0A3M0KT11</accession>
<keyword evidence="3" id="KW-1185">Reference proteome</keyword>
<evidence type="ECO:0000313" key="3">
    <source>
        <dbReference type="Proteomes" id="UP000269221"/>
    </source>
</evidence>
<protein>
    <submittedName>
        <fullName evidence="2">Uncharacterized protein</fullName>
    </submittedName>
</protein>
<reference evidence="2 3" key="1">
    <citation type="submission" date="2018-07" db="EMBL/GenBank/DDBJ databases">
        <title>A high quality draft genome assembly of the barn swallow (H. rustica rustica).</title>
        <authorList>
            <person name="Formenti G."/>
            <person name="Chiara M."/>
            <person name="Poveda L."/>
            <person name="Francoijs K.-J."/>
            <person name="Bonisoli-Alquati A."/>
            <person name="Canova L."/>
            <person name="Gianfranceschi L."/>
            <person name="Horner D.S."/>
            <person name="Saino N."/>
        </authorList>
    </citation>
    <scope>NUCLEOTIDE SEQUENCE [LARGE SCALE GENOMIC DNA]</scope>
    <source>
        <strain evidence="2">Chelidonia</strain>
        <tissue evidence="2">Blood</tissue>
    </source>
</reference>
<dbReference type="Proteomes" id="UP000269221">
    <property type="component" value="Unassembled WGS sequence"/>
</dbReference>